<accession>A0A8J7PD85</accession>
<dbReference type="InterPro" id="IPR051476">
    <property type="entry name" value="Bac_ResReg_Asp_Phosphatase"/>
</dbReference>
<dbReference type="Gene3D" id="1.25.40.10">
    <property type="entry name" value="Tetratricopeptide repeat domain"/>
    <property type="match status" value="2"/>
</dbReference>
<dbReference type="SUPFAM" id="SSF48452">
    <property type="entry name" value="TPR-like"/>
    <property type="match status" value="2"/>
</dbReference>
<keyword evidence="6" id="KW-1133">Transmembrane helix</keyword>
<protein>
    <submittedName>
        <fullName evidence="7">Tetratricopeptide repeat protein</fullName>
    </submittedName>
</protein>
<dbReference type="SMART" id="SM00028">
    <property type="entry name" value="TPR"/>
    <property type="match status" value="3"/>
</dbReference>
<keyword evidence="4" id="KW-0802">TPR repeat</keyword>
<keyword evidence="3" id="KW-0677">Repeat</keyword>
<evidence type="ECO:0000256" key="2">
    <source>
        <dbReference type="ARBA" id="ARBA00022490"/>
    </source>
</evidence>
<evidence type="ECO:0000256" key="4">
    <source>
        <dbReference type="ARBA" id="ARBA00022803"/>
    </source>
</evidence>
<comment type="similarity">
    <text evidence="5">Belongs to the Rap family.</text>
</comment>
<name>A0A8J7PD85_9BACT</name>
<organism evidence="7 8">
    <name type="scientific">Candidatus Obscuribacter phosphatis</name>
    <dbReference type="NCBI Taxonomy" id="1906157"/>
    <lineage>
        <taxon>Bacteria</taxon>
        <taxon>Bacillati</taxon>
        <taxon>Candidatus Melainabacteria</taxon>
        <taxon>Candidatus Obscuribacterales</taxon>
        <taxon>Candidatus Obscuribacteraceae</taxon>
        <taxon>Candidatus Obscuribacter</taxon>
    </lineage>
</organism>
<dbReference type="PANTHER" id="PTHR46630:SF1">
    <property type="entry name" value="TETRATRICOPEPTIDE REPEAT PROTEIN 29"/>
    <property type="match status" value="1"/>
</dbReference>
<dbReference type="EMBL" id="JAFLCK010000003">
    <property type="protein sequence ID" value="MBN8659498.1"/>
    <property type="molecule type" value="Genomic_DNA"/>
</dbReference>
<evidence type="ECO:0000256" key="6">
    <source>
        <dbReference type="SAM" id="Phobius"/>
    </source>
</evidence>
<keyword evidence="6" id="KW-0472">Membrane</keyword>
<sequence length="310" mass="34496">MNKPILITIITMSLIVTLALLASVVYLSSETQRQGGTQGSISHKLESRSKPAQVYEFMEESALDAVEDKEYEAAVGIFSAMRPLARGFTDKKRYLDCTEKLADLNLDKTENYAKASELFKELLQEKKESCSPKELASLKLRHGKAELGYGSYEGAIKILQEALGKITATGDKKLEADCNYSIADAKMYLHEWQAAVPYAEKALDLLLKNPQLGDKLELAKYYQELGICKFQIGRLVEAADLIEKSIALSKEAGKTEAELVADLRDLAWLYLSMGDKEKSKSYLEKVAELDSSDSSESSESTAEAYILRRF</sequence>
<dbReference type="PANTHER" id="PTHR46630">
    <property type="entry name" value="TETRATRICOPEPTIDE REPEAT PROTEIN 29"/>
    <property type="match status" value="1"/>
</dbReference>
<evidence type="ECO:0000256" key="3">
    <source>
        <dbReference type="ARBA" id="ARBA00022737"/>
    </source>
</evidence>
<keyword evidence="6" id="KW-0812">Transmembrane</keyword>
<gene>
    <name evidence="7" type="ORF">J0M35_03975</name>
</gene>
<dbReference type="Proteomes" id="UP000664277">
    <property type="component" value="Unassembled WGS sequence"/>
</dbReference>
<comment type="caution">
    <text evidence="7">The sequence shown here is derived from an EMBL/GenBank/DDBJ whole genome shotgun (WGS) entry which is preliminary data.</text>
</comment>
<evidence type="ECO:0000313" key="8">
    <source>
        <dbReference type="Proteomes" id="UP000664277"/>
    </source>
</evidence>
<keyword evidence="2" id="KW-0963">Cytoplasm</keyword>
<proteinExistence type="inferred from homology"/>
<dbReference type="AlphaFoldDB" id="A0A8J7PD85"/>
<reference evidence="7" key="1">
    <citation type="submission" date="2021-02" db="EMBL/GenBank/DDBJ databases">
        <title>Genome-Resolved Metagenomics of a Microbial Community Performing Photosynthetic Biological Nutrient Removal.</title>
        <authorList>
            <person name="Mcdaniel E.A."/>
        </authorList>
    </citation>
    <scope>NUCLEOTIDE SEQUENCE</scope>
    <source>
        <strain evidence="7">UWPOB_OBS1</strain>
    </source>
</reference>
<dbReference type="Pfam" id="PF13424">
    <property type="entry name" value="TPR_12"/>
    <property type="match status" value="1"/>
</dbReference>
<feature type="transmembrane region" description="Helical" evidence="6">
    <location>
        <begin position="6"/>
        <end position="27"/>
    </location>
</feature>
<evidence type="ECO:0000256" key="1">
    <source>
        <dbReference type="ARBA" id="ARBA00004496"/>
    </source>
</evidence>
<comment type="subcellular location">
    <subcellularLocation>
        <location evidence="1">Cytoplasm</location>
    </subcellularLocation>
</comment>
<dbReference type="GO" id="GO:0005737">
    <property type="term" value="C:cytoplasm"/>
    <property type="evidence" value="ECO:0007669"/>
    <property type="project" value="UniProtKB-SubCell"/>
</dbReference>
<dbReference type="InterPro" id="IPR011990">
    <property type="entry name" value="TPR-like_helical_dom_sf"/>
</dbReference>
<evidence type="ECO:0000256" key="5">
    <source>
        <dbReference type="ARBA" id="ARBA00038253"/>
    </source>
</evidence>
<dbReference type="InterPro" id="IPR019734">
    <property type="entry name" value="TPR_rpt"/>
</dbReference>
<evidence type="ECO:0000313" key="7">
    <source>
        <dbReference type="EMBL" id="MBN8659498.1"/>
    </source>
</evidence>